<dbReference type="Proteomes" id="UP000237347">
    <property type="component" value="Unassembled WGS sequence"/>
</dbReference>
<name>A0AAW0JQS6_QUESU</name>
<evidence type="ECO:0000313" key="2">
    <source>
        <dbReference type="EMBL" id="KAK7829352.1"/>
    </source>
</evidence>
<dbReference type="EMBL" id="PKMF04000484">
    <property type="protein sequence ID" value="KAK7829352.1"/>
    <property type="molecule type" value="Genomic_DNA"/>
</dbReference>
<feature type="compositionally biased region" description="Basic residues" evidence="1">
    <location>
        <begin position="43"/>
        <end position="54"/>
    </location>
</feature>
<protein>
    <submittedName>
        <fullName evidence="2">Uncharacterized protein</fullName>
    </submittedName>
</protein>
<feature type="compositionally biased region" description="Basic and acidic residues" evidence="1">
    <location>
        <begin position="69"/>
        <end position="118"/>
    </location>
</feature>
<feature type="region of interest" description="Disordered" evidence="1">
    <location>
        <begin position="30"/>
        <end position="134"/>
    </location>
</feature>
<gene>
    <name evidence="2" type="ORF">CFP56_029474</name>
</gene>
<proteinExistence type="predicted"/>
<organism evidence="2 3">
    <name type="scientific">Quercus suber</name>
    <name type="common">Cork oak</name>
    <dbReference type="NCBI Taxonomy" id="58331"/>
    <lineage>
        <taxon>Eukaryota</taxon>
        <taxon>Viridiplantae</taxon>
        <taxon>Streptophyta</taxon>
        <taxon>Embryophyta</taxon>
        <taxon>Tracheophyta</taxon>
        <taxon>Spermatophyta</taxon>
        <taxon>Magnoliopsida</taxon>
        <taxon>eudicotyledons</taxon>
        <taxon>Gunneridae</taxon>
        <taxon>Pentapetalae</taxon>
        <taxon>rosids</taxon>
        <taxon>fabids</taxon>
        <taxon>Fagales</taxon>
        <taxon>Fagaceae</taxon>
        <taxon>Quercus</taxon>
    </lineage>
</organism>
<dbReference type="AlphaFoldDB" id="A0AAW0JQS6"/>
<keyword evidence="3" id="KW-1185">Reference proteome</keyword>
<reference evidence="2 3" key="1">
    <citation type="journal article" date="2018" name="Sci. Data">
        <title>The draft genome sequence of cork oak.</title>
        <authorList>
            <person name="Ramos A.M."/>
            <person name="Usie A."/>
            <person name="Barbosa P."/>
            <person name="Barros P.M."/>
            <person name="Capote T."/>
            <person name="Chaves I."/>
            <person name="Simoes F."/>
            <person name="Abreu I."/>
            <person name="Carrasquinho I."/>
            <person name="Faro C."/>
            <person name="Guimaraes J.B."/>
            <person name="Mendonca D."/>
            <person name="Nobrega F."/>
            <person name="Rodrigues L."/>
            <person name="Saibo N.J.M."/>
            <person name="Varela M.C."/>
            <person name="Egas C."/>
            <person name="Matos J."/>
            <person name="Miguel C.M."/>
            <person name="Oliveira M.M."/>
            <person name="Ricardo C.P."/>
            <person name="Goncalves S."/>
        </authorList>
    </citation>
    <scope>NUCLEOTIDE SEQUENCE [LARGE SCALE GENOMIC DNA]</scope>
    <source>
        <strain evidence="3">cv. HL8</strain>
    </source>
</reference>
<feature type="compositionally biased region" description="Basic and acidic residues" evidence="1">
    <location>
        <begin position="33"/>
        <end position="42"/>
    </location>
</feature>
<evidence type="ECO:0000256" key="1">
    <source>
        <dbReference type="SAM" id="MobiDB-lite"/>
    </source>
</evidence>
<sequence>MCIRSTFNALSVQIIGAVVIIFRAHHLTVDPVVARKSDDRDRDHKHRSSHHHHSSSSSSSSSSHRRRSGREGSHEDREGSRDRDSKRGNESEGSRERDRRREELERLYDRDGFVERRHSSSHKRKERGASEESP</sequence>
<evidence type="ECO:0000313" key="3">
    <source>
        <dbReference type="Proteomes" id="UP000237347"/>
    </source>
</evidence>
<comment type="caution">
    <text evidence="2">The sequence shown here is derived from an EMBL/GenBank/DDBJ whole genome shotgun (WGS) entry which is preliminary data.</text>
</comment>
<accession>A0AAW0JQS6</accession>